<keyword evidence="3" id="KW-1185">Reference proteome</keyword>
<organism evidence="2 3">
    <name type="scientific">Corallococcus exiguus</name>
    <dbReference type="NCBI Taxonomy" id="83462"/>
    <lineage>
        <taxon>Bacteria</taxon>
        <taxon>Pseudomonadati</taxon>
        <taxon>Myxococcota</taxon>
        <taxon>Myxococcia</taxon>
        <taxon>Myxococcales</taxon>
        <taxon>Cystobacterineae</taxon>
        <taxon>Myxococcaceae</taxon>
        <taxon>Corallococcus</taxon>
    </lineage>
</organism>
<evidence type="ECO:0000313" key="3">
    <source>
        <dbReference type="Proteomes" id="UP000537825"/>
    </source>
</evidence>
<dbReference type="RefSeq" id="WP_139919910.1">
    <property type="nucleotide sequence ID" value="NZ_CBCSLE010000180.1"/>
</dbReference>
<proteinExistence type="predicted"/>
<dbReference type="EMBL" id="JAAAPK010000002">
    <property type="protein sequence ID" value="NBC40076.1"/>
    <property type="molecule type" value="Genomic_DNA"/>
</dbReference>
<comment type="caution">
    <text evidence="2">The sequence shown here is derived from an EMBL/GenBank/DDBJ whole genome shotgun (WGS) entry which is preliminary data.</text>
</comment>
<evidence type="ECO:0000313" key="2">
    <source>
        <dbReference type="EMBL" id="NBC40076.1"/>
    </source>
</evidence>
<dbReference type="AlphaFoldDB" id="A0A7X4Y7N9"/>
<gene>
    <name evidence="2" type="ORF">GTZ93_09550</name>
</gene>
<reference evidence="2 3" key="1">
    <citation type="submission" date="2020-01" db="EMBL/GenBank/DDBJ databases">
        <title>The draft genome sequence of Corallococcus exiguus DSM 14696.</title>
        <authorList>
            <person name="Zhang X."/>
            <person name="Zhu H."/>
        </authorList>
    </citation>
    <scope>NUCLEOTIDE SEQUENCE [LARGE SCALE GENOMIC DNA]</scope>
    <source>
        <strain evidence="2 3">DSM 14696</strain>
    </source>
</reference>
<accession>A0A7X4Y7N9</accession>
<sequence>MTVLNAWAWDARATEHGQSAAPAARLPSTAPPSPGKGLQGVDGLEEDPLSSLPKVDADGLDAFPRAR</sequence>
<evidence type="ECO:0000256" key="1">
    <source>
        <dbReference type="SAM" id="MobiDB-lite"/>
    </source>
</evidence>
<name>A0A7X4Y7N9_9BACT</name>
<dbReference type="Proteomes" id="UP000537825">
    <property type="component" value="Unassembled WGS sequence"/>
</dbReference>
<protein>
    <submittedName>
        <fullName evidence="2">Uncharacterized protein</fullName>
    </submittedName>
</protein>
<feature type="region of interest" description="Disordered" evidence="1">
    <location>
        <begin position="13"/>
        <end position="67"/>
    </location>
</feature>